<evidence type="ECO:0000256" key="7">
    <source>
        <dbReference type="ARBA" id="ARBA00022842"/>
    </source>
</evidence>
<comment type="similarity">
    <text evidence="2">Belongs to the DNA/RNA non-specific endonuclease family.</text>
</comment>
<dbReference type="InterPro" id="IPR001604">
    <property type="entry name" value="Endo_G_ENPP1-like_dom"/>
</dbReference>
<keyword evidence="4" id="KW-0479">Metal-binding</keyword>
<dbReference type="GO" id="GO:0046872">
    <property type="term" value="F:metal ion binding"/>
    <property type="evidence" value="ECO:0007669"/>
    <property type="project" value="UniProtKB-KW"/>
</dbReference>
<dbReference type="GO" id="GO:0003676">
    <property type="term" value="F:nucleic acid binding"/>
    <property type="evidence" value="ECO:0007669"/>
    <property type="project" value="InterPro"/>
</dbReference>
<feature type="domain" description="DNA/RNA non-specific endonuclease/pyrophosphatase/phosphodiesterase" evidence="9">
    <location>
        <begin position="35"/>
        <end position="160"/>
    </location>
</feature>
<comment type="caution">
    <text evidence="10">The sequence shown here is derived from an EMBL/GenBank/DDBJ whole genome shotgun (WGS) entry which is preliminary data.</text>
</comment>
<feature type="domain" description="ENPP1-3/EXOG-like endonuclease/phosphodiesterase" evidence="8">
    <location>
        <begin position="36"/>
        <end position="160"/>
    </location>
</feature>
<dbReference type="InterPro" id="IPR040255">
    <property type="entry name" value="Non-specific_endonuclease"/>
</dbReference>
<evidence type="ECO:0000256" key="4">
    <source>
        <dbReference type="ARBA" id="ARBA00022723"/>
    </source>
</evidence>
<evidence type="ECO:0000256" key="1">
    <source>
        <dbReference type="ARBA" id="ARBA00001946"/>
    </source>
</evidence>
<evidence type="ECO:0000256" key="5">
    <source>
        <dbReference type="ARBA" id="ARBA00022759"/>
    </source>
</evidence>
<reference evidence="10" key="1">
    <citation type="journal article" date="2014" name="Front. Microbiol.">
        <title>High frequency of phylogenetically diverse reductive dehalogenase-homologous genes in deep subseafloor sedimentary metagenomes.</title>
        <authorList>
            <person name="Kawai M."/>
            <person name="Futagami T."/>
            <person name="Toyoda A."/>
            <person name="Takaki Y."/>
            <person name="Nishi S."/>
            <person name="Hori S."/>
            <person name="Arai W."/>
            <person name="Tsubouchi T."/>
            <person name="Morono Y."/>
            <person name="Uchiyama I."/>
            <person name="Ito T."/>
            <person name="Fujiyama A."/>
            <person name="Inagaki F."/>
            <person name="Takami H."/>
        </authorList>
    </citation>
    <scope>NUCLEOTIDE SEQUENCE</scope>
    <source>
        <strain evidence="10">Expedition CK06-06</strain>
    </source>
</reference>
<dbReference type="PANTHER" id="PTHR13966:SF5">
    <property type="entry name" value="ENDONUCLEASE G, MITOCHONDRIAL"/>
    <property type="match status" value="1"/>
</dbReference>
<dbReference type="InterPro" id="IPR018524">
    <property type="entry name" value="DNA/RNA_endonuclease_AS"/>
</dbReference>
<dbReference type="InterPro" id="IPR044929">
    <property type="entry name" value="DNA/RNA_non-sp_Endonuclease_sf"/>
</dbReference>
<dbReference type="Gene3D" id="3.40.570.10">
    <property type="entry name" value="Extracellular Endonuclease, subunit A"/>
    <property type="match status" value="1"/>
</dbReference>
<dbReference type="Pfam" id="PF01223">
    <property type="entry name" value="Endonuclease_NS"/>
    <property type="match status" value="1"/>
</dbReference>
<evidence type="ECO:0008006" key="11">
    <source>
        <dbReference type="Google" id="ProtNLM"/>
    </source>
</evidence>
<evidence type="ECO:0000256" key="2">
    <source>
        <dbReference type="ARBA" id="ARBA00010052"/>
    </source>
</evidence>
<dbReference type="GO" id="GO:0016787">
    <property type="term" value="F:hydrolase activity"/>
    <property type="evidence" value="ECO:0007669"/>
    <property type="project" value="UniProtKB-KW"/>
</dbReference>
<dbReference type="EMBL" id="BARU01042193">
    <property type="protein sequence ID" value="GAH82191.1"/>
    <property type="molecule type" value="Genomic_DNA"/>
</dbReference>
<evidence type="ECO:0000259" key="9">
    <source>
        <dbReference type="SMART" id="SM00892"/>
    </source>
</evidence>
<proteinExistence type="inferred from homology"/>
<evidence type="ECO:0000256" key="3">
    <source>
        <dbReference type="ARBA" id="ARBA00022722"/>
    </source>
</evidence>
<dbReference type="AlphaFoldDB" id="X1IIE8"/>
<gene>
    <name evidence="10" type="ORF">S03H2_64879</name>
</gene>
<evidence type="ECO:0000256" key="6">
    <source>
        <dbReference type="ARBA" id="ARBA00022801"/>
    </source>
</evidence>
<dbReference type="SUPFAM" id="SSF54060">
    <property type="entry name" value="His-Me finger endonucleases"/>
    <property type="match status" value="1"/>
</dbReference>
<sequence length="160" mass="18168">MKSYKIFLLLIVGLSFLLISSCAAHVYAPKDDIIRHTAYTLKYKEKYEQAEWVLYKLTAERVKGSYKRTNDFRPDPMVKTGSATLSDYKGSGYDRGHLAPAGDMKWSTTAMSESFYMSNMSPQNPGFNRGIWKKLEGQVRTWATDNEEIYIVTGPVLSEG</sequence>
<keyword evidence="5" id="KW-0255">Endonuclease</keyword>
<dbReference type="GO" id="GO:0004519">
    <property type="term" value="F:endonuclease activity"/>
    <property type="evidence" value="ECO:0007669"/>
    <property type="project" value="UniProtKB-KW"/>
</dbReference>
<dbReference type="SMART" id="SM00892">
    <property type="entry name" value="Endonuclease_NS"/>
    <property type="match status" value="1"/>
</dbReference>
<dbReference type="InterPro" id="IPR044925">
    <property type="entry name" value="His-Me_finger_sf"/>
</dbReference>
<keyword evidence="7" id="KW-0460">Magnesium</keyword>
<dbReference type="PANTHER" id="PTHR13966">
    <property type="entry name" value="ENDONUCLEASE RELATED"/>
    <property type="match status" value="1"/>
</dbReference>
<dbReference type="SMART" id="SM00477">
    <property type="entry name" value="NUC"/>
    <property type="match status" value="1"/>
</dbReference>
<dbReference type="PROSITE" id="PS01070">
    <property type="entry name" value="NUCLEASE_NON_SPEC"/>
    <property type="match status" value="1"/>
</dbReference>
<comment type="cofactor">
    <cofactor evidence="1">
        <name>Mg(2+)</name>
        <dbReference type="ChEBI" id="CHEBI:18420"/>
    </cofactor>
</comment>
<name>X1IIE8_9ZZZZ</name>
<feature type="non-terminal residue" evidence="10">
    <location>
        <position position="160"/>
    </location>
</feature>
<evidence type="ECO:0000313" key="10">
    <source>
        <dbReference type="EMBL" id="GAH82191.1"/>
    </source>
</evidence>
<dbReference type="PROSITE" id="PS51257">
    <property type="entry name" value="PROKAR_LIPOPROTEIN"/>
    <property type="match status" value="1"/>
</dbReference>
<dbReference type="InterPro" id="IPR020821">
    <property type="entry name" value="ENPP1-3/EXOG-like_nuc-like"/>
</dbReference>
<keyword evidence="6" id="KW-0378">Hydrolase</keyword>
<organism evidence="10">
    <name type="scientific">marine sediment metagenome</name>
    <dbReference type="NCBI Taxonomy" id="412755"/>
    <lineage>
        <taxon>unclassified sequences</taxon>
        <taxon>metagenomes</taxon>
        <taxon>ecological metagenomes</taxon>
    </lineage>
</organism>
<evidence type="ECO:0000259" key="8">
    <source>
        <dbReference type="SMART" id="SM00477"/>
    </source>
</evidence>
<accession>X1IIE8</accession>
<keyword evidence="3" id="KW-0540">Nuclease</keyword>
<protein>
    <recommendedName>
        <fullName evidence="11">Endonuclease</fullName>
    </recommendedName>
</protein>